<dbReference type="RefSeq" id="WP_128179051.1">
    <property type="nucleotide sequence ID" value="NZ_CP071409.1"/>
</dbReference>
<keyword evidence="5" id="KW-1185">Reference proteome</keyword>
<dbReference type="InterPro" id="IPR036291">
    <property type="entry name" value="NAD(P)-bd_dom_sf"/>
</dbReference>
<dbReference type="CDD" id="cd05374">
    <property type="entry name" value="17beta-HSD-like_SDR_c"/>
    <property type="match status" value="1"/>
</dbReference>
<dbReference type="PRINTS" id="PR00081">
    <property type="entry name" value="GDHRDH"/>
</dbReference>
<dbReference type="SUPFAM" id="SSF51735">
    <property type="entry name" value="NAD(P)-binding Rossmann-fold domains"/>
    <property type="match status" value="1"/>
</dbReference>
<name>A0A443IA87_9GAMM</name>
<reference evidence="4 5" key="1">
    <citation type="submission" date="2014-04" db="EMBL/GenBank/DDBJ databases">
        <title>Draft genome sequence of Pantoea beijingensis strain LMG 27579, an emerging pathogen to Pleurotus eryngii with potential industrial application.</title>
        <authorList>
            <person name="Xu F."/>
            <person name="Liu Y."/>
            <person name="Wang S."/>
            <person name="Yin Y."/>
            <person name="Ma Y."/>
            <person name="Zhao S."/>
            <person name="Rong C."/>
        </authorList>
    </citation>
    <scope>NUCLEOTIDE SEQUENCE [LARGE SCALE GENOMIC DNA]</scope>
    <source>
        <strain evidence="4 5">LMG 27579</strain>
    </source>
</reference>
<dbReference type="NCBIfam" id="NF004824">
    <property type="entry name" value="PRK06180.1"/>
    <property type="match status" value="1"/>
</dbReference>
<dbReference type="PROSITE" id="PS00061">
    <property type="entry name" value="ADH_SHORT"/>
    <property type="match status" value="1"/>
</dbReference>
<comment type="caution">
    <text evidence="4">The sequence shown here is derived from an EMBL/GenBank/DDBJ whole genome shotgun (WGS) entry which is preliminary data.</text>
</comment>
<dbReference type="Gene3D" id="3.40.50.720">
    <property type="entry name" value="NAD(P)-binding Rossmann-like Domain"/>
    <property type="match status" value="1"/>
</dbReference>
<evidence type="ECO:0000313" key="4">
    <source>
        <dbReference type="EMBL" id="RWR00973.1"/>
    </source>
</evidence>
<proteinExistence type="inferred from homology"/>
<dbReference type="InterPro" id="IPR051911">
    <property type="entry name" value="SDR_oxidoreductase"/>
</dbReference>
<gene>
    <name evidence="4" type="ORF">ED28_16115</name>
</gene>
<evidence type="ECO:0000256" key="3">
    <source>
        <dbReference type="RuleBase" id="RU000363"/>
    </source>
</evidence>
<organism evidence="4 5">
    <name type="scientific">[Pantoea] beijingensis</name>
    <dbReference type="NCBI Taxonomy" id="1324864"/>
    <lineage>
        <taxon>Bacteria</taxon>
        <taxon>Pseudomonadati</taxon>
        <taxon>Pseudomonadota</taxon>
        <taxon>Gammaproteobacteria</taxon>
        <taxon>Enterobacterales</taxon>
        <taxon>Erwiniaceae</taxon>
        <taxon>Erwinia</taxon>
    </lineage>
</organism>
<dbReference type="InterPro" id="IPR002347">
    <property type="entry name" value="SDR_fam"/>
</dbReference>
<dbReference type="PRINTS" id="PR00080">
    <property type="entry name" value="SDRFAMILY"/>
</dbReference>
<protein>
    <submittedName>
        <fullName evidence="4">Short-chain dehydrogenase</fullName>
    </submittedName>
</protein>
<sequence length="279" mass="29800">MSKIWFITGVSSGLGQAIAKAALASGNRVVGTLRNEEQRQAFTHLVPGRAYGMLLDVTDEAAVKATVARIEQEVGPIDVLVNNAGYGLEGAVEETSLAQARHQFDVNFFGLLAVTQAVLPGMRERRKGYIFNISSTGGVMAFPGLGVYNASKHAVEALSESLAQEVQALGIKVTAIEPGPFRTDWAGRSMLRAEKRIGDYISSAGAIRDALAQRNGKQPGDPVRAGTVLVNLSNHENPPRRLLLGTMGYKQVGAHLSNRLAEMIGWVDVTTSTDFPAGE</sequence>
<evidence type="ECO:0000256" key="2">
    <source>
        <dbReference type="ARBA" id="ARBA00023002"/>
    </source>
</evidence>
<dbReference type="EMBL" id="JMEE01000044">
    <property type="protein sequence ID" value="RWR00973.1"/>
    <property type="molecule type" value="Genomic_DNA"/>
</dbReference>
<evidence type="ECO:0000313" key="5">
    <source>
        <dbReference type="Proteomes" id="UP000288794"/>
    </source>
</evidence>
<keyword evidence="2" id="KW-0560">Oxidoreductase</keyword>
<dbReference type="Proteomes" id="UP000288794">
    <property type="component" value="Unassembled WGS sequence"/>
</dbReference>
<dbReference type="Pfam" id="PF00106">
    <property type="entry name" value="adh_short"/>
    <property type="match status" value="1"/>
</dbReference>
<comment type="similarity">
    <text evidence="1 3">Belongs to the short-chain dehydrogenases/reductases (SDR) family.</text>
</comment>
<dbReference type="InterPro" id="IPR020904">
    <property type="entry name" value="Sc_DH/Rdtase_CS"/>
</dbReference>
<dbReference type="GO" id="GO:0016491">
    <property type="term" value="F:oxidoreductase activity"/>
    <property type="evidence" value="ECO:0007669"/>
    <property type="project" value="UniProtKB-KW"/>
</dbReference>
<dbReference type="AlphaFoldDB" id="A0A443IA87"/>
<accession>A0A443IA87</accession>
<evidence type="ECO:0000256" key="1">
    <source>
        <dbReference type="ARBA" id="ARBA00006484"/>
    </source>
</evidence>
<dbReference type="PANTHER" id="PTHR43976:SF16">
    <property type="entry name" value="SHORT-CHAIN DEHYDROGENASE_REDUCTASE FAMILY PROTEIN"/>
    <property type="match status" value="1"/>
</dbReference>
<dbReference type="PANTHER" id="PTHR43976">
    <property type="entry name" value="SHORT CHAIN DEHYDROGENASE"/>
    <property type="match status" value="1"/>
</dbReference>